<organism evidence="1 2">
    <name type="scientific">Streptomyces chrestomyceticus JCM 4735</name>
    <dbReference type="NCBI Taxonomy" id="1306181"/>
    <lineage>
        <taxon>Bacteria</taxon>
        <taxon>Bacillati</taxon>
        <taxon>Actinomycetota</taxon>
        <taxon>Actinomycetes</taxon>
        <taxon>Kitasatosporales</taxon>
        <taxon>Streptomycetaceae</taxon>
        <taxon>Streptomyces</taxon>
    </lineage>
</organism>
<name>A0A7U9KP02_9ACTN</name>
<reference evidence="1 2" key="1">
    <citation type="submission" date="2018-11" db="EMBL/GenBank/DDBJ databases">
        <title>Whole genome sequence of Streptomyces chrestomyceticus NBRC 13444(T).</title>
        <authorList>
            <person name="Komaki H."/>
            <person name="Tamura T."/>
        </authorList>
    </citation>
    <scope>NUCLEOTIDE SEQUENCE [LARGE SCALE GENOMIC DNA]</scope>
    <source>
        <strain evidence="1 2">NBRC 13444</strain>
    </source>
</reference>
<gene>
    <name evidence="1" type="ORF">OEIGOIKO_00489</name>
</gene>
<comment type="caution">
    <text evidence="1">The sequence shown here is derived from an EMBL/GenBank/DDBJ whole genome shotgun (WGS) entry which is preliminary data.</text>
</comment>
<sequence length="85" mass="9421">MPFLEESRKPVSTLPVGAFGQVFTGMTQKIEGHKMSRALRDFAAHRCRPPVQPSLQSAEAQSTSMPDDDFAIEEHLLGKIALRIL</sequence>
<dbReference type="AlphaFoldDB" id="A0A7U9KP02"/>
<protein>
    <submittedName>
        <fullName evidence="1">Uncharacterized protein</fullName>
    </submittedName>
</protein>
<dbReference type="Proteomes" id="UP000287830">
    <property type="component" value="Unassembled WGS sequence"/>
</dbReference>
<evidence type="ECO:0000313" key="1">
    <source>
        <dbReference type="EMBL" id="GCD32772.1"/>
    </source>
</evidence>
<proteinExistence type="predicted"/>
<dbReference type="EMBL" id="BHZC01000001">
    <property type="protein sequence ID" value="GCD32772.1"/>
    <property type="molecule type" value="Genomic_DNA"/>
</dbReference>
<accession>A0A7U9KP02</accession>
<evidence type="ECO:0000313" key="2">
    <source>
        <dbReference type="Proteomes" id="UP000287830"/>
    </source>
</evidence>